<dbReference type="PANTHER" id="PTHR27006:SF606">
    <property type="entry name" value="INTERLEUKIN-1 RECEPTOR-ASSOCIATED KINASE 4"/>
    <property type="match status" value="1"/>
</dbReference>
<comment type="caution">
    <text evidence="2">The sequence shown here is derived from an EMBL/GenBank/DDBJ whole genome shotgun (WGS) entry which is preliminary data.</text>
</comment>
<accession>A0ABN7UTR2</accession>
<evidence type="ECO:0000313" key="3">
    <source>
        <dbReference type="Proteomes" id="UP000789901"/>
    </source>
</evidence>
<keyword evidence="3" id="KW-1185">Reference proteome</keyword>
<dbReference type="Gene3D" id="1.10.510.10">
    <property type="entry name" value="Transferase(Phosphotransferase) domain 1"/>
    <property type="match status" value="1"/>
</dbReference>
<dbReference type="Proteomes" id="UP000789901">
    <property type="component" value="Unassembled WGS sequence"/>
</dbReference>
<dbReference type="InterPro" id="IPR011009">
    <property type="entry name" value="Kinase-like_dom_sf"/>
</dbReference>
<proteinExistence type="predicted"/>
<dbReference type="InterPro" id="IPR000719">
    <property type="entry name" value="Prot_kinase_dom"/>
</dbReference>
<protein>
    <submittedName>
        <fullName evidence="2">5495_t:CDS:1</fullName>
    </submittedName>
</protein>
<dbReference type="PANTHER" id="PTHR27006">
    <property type="entry name" value="PROMASTIGOTE SURFACE ANTIGEN PROTEIN PSA"/>
    <property type="match status" value="1"/>
</dbReference>
<dbReference type="Pfam" id="PF00069">
    <property type="entry name" value="Pkinase"/>
    <property type="match status" value="1"/>
</dbReference>
<gene>
    <name evidence="2" type="ORF">GMARGA_LOCUS10471</name>
</gene>
<evidence type="ECO:0000259" key="1">
    <source>
        <dbReference type="PROSITE" id="PS50011"/>
    </source>
</evidence>
<evidence type="ECO:0000313" key="2">
    <source>
        <dbReference type="EMBL" id="CAG8671929.1"/>
    </source>
</evidence>
<organism evidence="2 3">
    <name type="scientific">Gigaspora margarita</name>
    <dbReference type="NCBI Taxonomy" id="4874"/>
    <lineage>
        <taxon>Eukaryota</taxon>
        <taxon>Fungi</taxon>
        <taxon>Fungi incertae sedis</taxon>
        <taxon>Mucoromycota</taxon>
        <taxon>Glomeromycotina</taxon>
        <taxon>Glomeromycetes</taxon>
        <taxon>Diversisporales</taxon>
        <taxon>Gigasporaceae</taxon>
        <taxon>Gigaspora</taxon>
    </lineage>
</organism>
<dbReference type="SUPFAM" id="SSF56112">
    <property type="entry name" value="Protein kinase-like (PK-like)"/>
    <property type="match status" value="1"/>
</dbReference>
<sequence length="395" mass="46690">MYDANTTTRCKESWCSSCEVVRYREKFNEWTSVDTGIDAIIRQSQLKPEFPEKILEWIDYQKFSDEKKFLMKVISEKFILQNELGIYNKQMGPKWCNEMALKILKDQINFQSFLNEIFIILHFNDLNDFLKKKKDLKYLERITILGWIASGLLTMHENSQIHCDLHPGPRYLGLIADFGQCRTFNNINSIPIGDLLVGVAPEVIEKHQYTKESDIYSYGKIDKKLFPNNAPFLMKVLKKCCCQNRPSDRPKIKKVVVFHEFGLDTFRDIFRRELNELRSVKHELNRQSDINNMKNRLITSLKNLLLAIPIERVQFSYECRNLNSILENSNMIHVDYIRPMLDAIIEHLSIYFYWFAKIKNYDPELDSDREFRQEPQPIIPSQVDLYISVNNISVM</sequence>
<feature type="domain" description="Protein kinase" evidence="1">
    <location>
        <begin position="27"/>
        <end position="326"/>
    </location>
</feature>
<name>A0ABN7UTR2_GIGMA</name>
<reference evidence="2 3" key="1">
    <citation type="submission" date="2021-06" db="EMBL/GenBank/DDBJ databases">
        <authorList>
            <person name="Kallberg Y."/>
            <person name="Tangrot J."/>
            <person name="Rosling A."/>
        </authorList>
    </citation>
    <scope>NUCLEOTIDE SEQUENCE [LARGE SCALE GENOMIC DNA]</scope>
    <source>
        <strain evidence="2 3">120-4 pot B 10/14</strain>
    </source>
</reference>
<dbReference type="EMBL" id="CAJVQB010005874">
    <property type="protein sequence ID" value="CAG8671929.1"/>
    <property type="molecule type" value="Genomic_DNA"/>
</dbReference>
<feature type="non-terminal residue" evidence="2">
    <location>
        <position position="395"/>
    </location>
</feature>
<dbReference type="PROSITE" id="PS50011">
    <property type="entry name" value="PROTEIN_KINASE_DOM"/>
    <property type="match status" value="1"/>
</dbReference>